<gene>
    <name evidence="3" type="ORF">C5Y96_10840</name>
</gene>
<dbReference type="OrthoDB" id="268788at2"/>
<feature type="domain" description="Tll0287-like" evidence="2">
    <location>
        <begin position="34"/>
        <end position="152"/>
    </location>
</feature>
<dbReference type="Pfam" id="PF11845">
    <property type="entry name" value="Tll0287-like"/>
    <property type="match status" value="1"/>
</dbReference>
<evidence type="ECO:0000256" key="1">
    <source>
        <dbReference type="SAM" id="SignalP"/>
    </source>
</evidence>
<name>A0A2S8FMY1_9BACT</name>
<keyword evidence="1" id="KW-0732">Signal</keyword>
<dbReference type="InterPro" id="IPR021796">
    <property type="entry name" value="Tll0287-like_dom"/>
</dbReference>
<organism evidence="3 4">
    <name type="scientific">Blastopirellula marina</name>
    <dbReference type="NCBI Taxonomy" id="124"/>
    <lineage>
        <taxon>Bacteria</taxon>
        <taxon>Pseudomonadati</taxon>
        <taxon>Planctomycetota</taxon>
        <taxon>Planctomycetia</taxon>
        <taxon>Pirellulales</taxon>
        <taxon>Pirellulaceae</taxon>
        <taxon>Blastopirellula</taxon>
    </lineage>
</organism>
<feature type="signal peptide" evidence="1">
    <location>
        <begin position="1"/>
        <end position="24"/>
    </location>
</feature>
<evidence type="ECO:0000313" key="3">
    <source>
        <dbReference type="EMBL" id="PQO33340.1"/>
    </source>
</evidence>
<sequence>MFLMPVSKTLIAALLLLLASWTYAAEPKLSPATSQAEARARAMLLHETIHGTLQVVHRDFFIEDESRVIPSASMEDVFDALQETYNVRLKWLVVETDVVNVDHQAEDAFEKAAVKALADRKPYFDAVEKETYRFAGPIRLASQCLKCHVRNRKDTADRTAGLLISMPLELPAK</sequence>
<evidence type="ECO:0000313" key="4">
    <source>
        <dbReference type="Proteomes" id="UP000240009"/>
    </source>
</evidence>
<comment type="caution">
    <text evidence="3">The sequence shown here is derived from an EMBL/GenBank/DDBJ whole genome shotgun (WGS) entry which is preliminary data.</text>
</comment>
<evidence type="ECO:0000259" key="2">
    <source>
        <dbReference type="Pfam" id="PF11845"/>
    </source>
</evidence>
<dbReference type="EMBL" id="PUIA01000035">
    <property type="protein sequence ID" value="PQO33340.1"/>
    <property type="molecule type" value="Genomic_DNA"/>
</dbReference>
<feature type="chain" id="PRO_5015584121" description="Tll0287-like domain-containing protein" evidence="1">
    <location>
        <begin position="25"/>
        <end position="173"/>
    </location>
</feature>
<accession>A0A2S8FMY1</accession>
<proteinExistence type="predicted"/>
<reference evidence="3 4" key="1">
    <citation type="submission" date="2018-02" db="EMBL/GenBank/DDBJ databases">
        <title>Comparative genomes isolates from brazilian mangrove.</title>
        <authorList>
            <person name="Araujo J.E."/>
            <person name="Taketani R.G."/>
            <person name="Silva M.C.P."/>
            <person name="Loureco M.V."/>
            <person name="Andreote F.D."/>
        </authorList>
    </citation>
    <scope>NUCLEOTIDE SEQUENCE [LARGE SCALE GENOMIC DNA]</scope>
    <source>
        <strain evidence="3 4">HEX-2 MGV</strain>
    </source>
</reference>
<protein>
    <recommendedName>
        <fullName evidence="2">Tll0287-like domain-containing protein</fullName>
    </recommendedName>
</protein>
<dbReference type="Proteomes" id="UP000240009">
    <property type="component" value="Unassembled WGS sequence"/>
</dbReference>
<dbReference type="AlphaFoldDB" id="A0A2S8FMY1"/>